<feature type="domain" description="Peptidase M20 dimerisation" evidence="5">
    <location>
        <begin position="218"/>
        <end position="308"/>
    </location>
</feature>
<keyword evidence="3" id="KW-0479">Metal-binding</keyword>
<dbReference type="InterPro" id="IPR010158">
    <property type="entry name" value="Amidase_Cbmase"/>
</dbReference>
<feature type="binding site" evidence="3">
    <location>
        <position position="388"/>
    </location>
    <ligand>
        <name>Zn(2+)</name>
        <dbReference type="ChEBI" id="CHEBI:29105"/>
        <label>2</label>
    </ligand>
</feature>
<dbReference type="EMBL" id="QJSW01000003">
    <property type="protein sequence ID" value="PYE50619.1"/>
    <property type="molecule type" value="Genomic_DNA"/>
</dbReference>
<evidence type="ECO:0000256" key="4">
    <source>
        <dbReference type="PIRSR" id="PIRSR001235-2"/>
    </source>
</evidence>
<feature type="binding site" evidence="3">
    <location>
        <position position="87"/>
    </location>
    <ligand>
        <name>Zn(2+)</name>
        <dbReference type="ChEBI" id="CHEBI:29105"/>
        <label>1</label>
    </ligand>
</feature>
<keyword evidence="2" id="KW-0378">Hydrolase</keyword>
<evidence type="ECO:0000256" key="1">
    <source>
        <dbReference type="ARBA" id="ARBA00006153"/>
    </source>
</evidence>
<feature type="binding site" evidence="3">
    <location>
        <position position="196"/>
    </location>
    <ligand>
        <name>Zn(2+)</name>
        <dbReference type="ChEBI" id="CHEBI:29105"/>
        <label>1</label>
    </ligand>
</feature>
<proteinExistence type="inferred from homology"/>
<dbReference type="PANTHER" id="PTHR32494">
    <property type="entry name" value="ALLANTOATE DEIMINASE-RELATED"/>
    <property type="match status" value="1"/>
</dbReference>
<dbReference type="CDD" id="cd03884">
    <property type="entry name" value="M20_bAS"/>
    <property type="match status" value="1"/>
</dbReference>
<evidence type="ECO:0000256" key="2">
    <source>
        <dbReference type="ARBA" id="ARBA00022801"/>
    </source>
</evidence>
<dbReference type="Gene3D" id="3.30.70.360">
    <property type="match status" value="1"/>
</dbReference>
<dbReference type="NCBIfam" id="TIGR01879">
    <property type="entry name" value="hydantase"/>
    <property type="match status" value="1"/>
</dbReference>
<reference evidence="6 7" key="1">
    <citation type="submission" date="2018-06" db="EMBL/GenBank/DDBJ databases">
        <title>Genomic Encyclopedia of Type Strains, Phase III (KMG-III): the genomes of soil and plant-associated and newly described type strains.</title>
        <authorList>
            <person name="Whitman W."/>
        </authorList>
    </citation>
    <scope>NUCLEOTIDE SEQUENCE [LARGE SCALE GENOMIC DNA]</scope>
    <source>
        <strain evidence="6 7">CECT 7022</strain>
    </source>
</reference>
<organism evidence="6 7">
    <name type="scientific">Paenibacillus barcinonensis</name>
    <dbReference type="NCBI Taxonomy" id="198119"/>
    <lineage>
        <taxon>Bacteria</taxon>
        <taxon>Bacillati</taxon>
        <taxon>Bacillota</taxon>
        <taxon>Bacilli</taxon>
        <taxon>Bacillales</taxon>
        <taxon>Paenibacillaceae</taxon>
        <taxon>Paenibacillus</taxon>
    </lineage>
</organism>
<evidence type="ECO:0000259" key="5">
    <source>
        <dbReference type="Pfam" id="PF07687"/>
    </source>
</evidence>
<dbReference type="GO" id="GO:0016813">
    <property type="term" value="F:hydrolase activity, acting on carbon-nitrogen (but not peptide) bonds, in linear amidines"/>
    <property type="evidence" value="ECO:0007669"/>
    <property type="project" value="InterPro"/>
</dbReference>
<dbReference type="InterPro" id="IPR002933">
    <property type="entry name" value="Peptidase_M20"/>
</dbReference>
<dbReference type="AlphaFoldDB" id="A0A2V4VCX0"/>
<dbReference type="SUPFAM" id="SSF55031">
    <property type="entry name" value="Bacterial exopeptidase dimerisation domain"/>
    <property type="match status" value="1"/>
</dbReference>
<dbReference type="Pfam" id="PF07687">
    <property type="entry name" value="M20_dimer"/>
    <property type="match status" value="1"/>
</dbReference>
<dbReference type="PIRSF" id="PIRSF001235">
    <property type="entry name" value="Amidase_carbamoylase"/>
    <property type="match status" value="1"/>
</dbReference>
<protein>
    <submittedName>
        <fullName evidence="6">Allantoate deiminase</fullName>
    </submittedName>
</protein>
<feature type="binding site" evidence="3">
    <location>
        <position position="98"/>
    </location>
    <ligand>
        <name>Zn(2+)</name>
        <dbReference type="ChEBI" id="CHEBI:29105"/>
        <label>1</label>
    </ligand>
</feature>
<comment type="caution">
    <text evidence="6">The sequence shown here is derived from an EMBL/GenBank/DDBJ whole genome shotgun (WGS) entry which is preliminary data.</text>
</comment>
<dbReference type="Pfam" id="PF01546">
    <property type="entry name" value="Peptidase_M20"/>
    <property type="match status" value="1"/>
</dbReference>
<evidence type="ECO:0000313" key="6">
    <source>
        <dbReference type="EMBL" id="PYE50619.1"/>
    </source>
</evidence>
<gene>
    <name evidence="6" type="ORF">DFQ00_10336</name>
</gene>
<evidence type="ECO:0000313" key="7">
    <source>
        <dbReference type="Proteomes" id="UP000247790"/>
    </source>
</evidence>
<feature type="binding site" evidence="3">
    <location>
        <position position="98"/>
    </location>
    <ligand>
        <name>Zn(2+)</name>
        <dbReference type="ChEBI" id="CHEBI:29105"/>
        <label>2</label>
    </ligand>
</feature>
<dbReference type="NCBIfam" id="NF006768">
    <property type="entry name" value="PRK09290.1-1"/>
    <property type="match status" value="1"/>
</dbReference>
<sequence length="415" mass="45593">MIIKQLKPSALSAQIEDMVEWLASYGSDNSGGVTRLLYDPAWSAAQKAVQAKIEHLGLTARYDDVGNLFGRLAGRDPEAKVVLTGSHIDTVTGGGKYDGAFGIIASLLAVEYLLTHHGQPLKPIEIVSLCEEEGSRFPMTYWGSGNITGVKDRDNVHHVKDANGISLDQAMQAAGFGSDLHPSPERTDLECFIELHIEQGEVLEREGKSIGIVSHIVGQRRYNITVYGESNHAGTTPMKWRRDAMFTAAEMIRLLTIRATADQSGLVATVGHMEVKPNVGNVIAREVTFSLDVRHSNAETIKQFCEACFSEFEIIAAQHGTQIRYHKWMDEPPVAMDHTLTKAAEDILKRGRISYKRMTSGAGHDSQIFGTHCPTALLFVPSQGGISHSPAEFTHTEDLQRGVLLLIDLLYKLAY</sequence>
<evidence type="ECO:0000256" key="3">
    <source>
        <dbReference type="PIRSR" id="PIRSR001235-1"/>
    </source>
</evidence>
<dbReference type="InterPro" id="IPR036264">
    <property type="entry name" value="Bact_exopeptidase_dim_dom"/>
</dbReference>
<dbReference type="NCBIfam" id="NF006771">
    <property type="entry name" value="PRK09290.1-5"/>
    <property type="match status" value="1"/>
</dbReference>
<dbReference type="PANTHER" id="PTHR32494:SF5">
    <property type="entry name" value="ALLANTOATE AMIDOHYDROLASE"/>
    <property type="match status" value="1"/>
</dbReference>
<dbReference type="GO" id="GO:0046872">
    <property type="term" value="F:metal ion binding"/>
    <property type="evidence" value="ECO:0007669"/>
    <property type="project" value="UniProtKB-KW"/>
</dbReference>
<name>A0A2V4VCX0_PAEBA</name>
<dbReference type="Gene3D" id="3.40.630.10">
    <property type="entry name" value="Zn peptidases"/>
    <property type="match status" value="1"/>
</dbReference>
<keyword evidence="3" id="KW-0862">Zinc</keyword>
<comment type="cofactor">
    <cofactor evidence="3">
        <name>Zn(2+)</name>
        <dbReference type="ChEBI" id="CHEBI:29105"/>
    </cofactor>
    <text evidence="3">Binds 2 Zn(2+) ions per subunit.</text>
</comment>
<feature type="binding site" evidence="4">
    <location>
        <position position="221"/>
    </location>
    <ligand>
        <name>allantoate</name>
        <dbReference type="ChEBI" id="CHEBI:17536"/>
    </ligand>
</feature>
<dbReference type="SUPFAM" id="SSF53187">
    <property type="entry name" value="Zn-dependent exopeptidases"/>
    <property type="match status" value="1"/>
</dbReference>
<feature type="binding site" evidence="3">
    <location>
        <position position="133"/>
    </location>
    <ligand>
        <name>Zn(2+)</name>
        <dbReference type="ChEBI" id="CHEBI:29105"/>
        <label>2</label>
    </ligand>
</feature>
<feature type="binding site" evidence="4">
    <location>
        <position position="281"/>
    </location>
    <ligand>
        <name>allantoate</name>
        <dbReference type="ChEBI" id="CHEBI:17536"/>
    </ligand>
</feature>
<dbReference type="Proteomes" id="UP000247790">
    <property type="component" value="Unassembled WGS sequence"/>
</dbReference>
<feature type="binding site" evidence="4">
    <location>
        <position position="294"/>
    </location>
    <ligand>
        <name>allantoate</name>
        <dbReference type="ChEBI" id="CHEBI:17536"/>
    </ligand>
</feature>
<comment type="similarity">
    <text evidence="1">Belongs to the peptidase M20 family.</text>
</comment>
<accession>A0A2V4VCX0</accession>
<dbReference type="InterPro" id="IPR011650">
    <property type="entry name" value="Peptidase_M20_dimer"/>
</dbReference>